<dbReference type="GO" id="GO:0016020">
    <property type="term" value="C:membrane"/>
    <property type="evidence" value="ECO:0007669"/>
    <property type="project" value="UniProtKB-SubCell"/>
</dbReference>
<protein>
    <recommendedName>
        <fullName evidence="3">NADH-ubiquinone oxidoreductase chain 4L</fullName>
    </recommendedName>
    <alternativeName>
        <fullName evidence="9">NADH dehydrogenase subunit 4L</fullName>
    </alternativeName>
</protein>
<accession>A0A3G2K002</accession>
<keyword evidence="12" id="KW-0496">Mitochondrion</keyword>
<keyword evidence="8 11" id="KW-0472">Membrane</keyword>
<evidence type="ECO:0000256" key="8">
    <source>
        <dbReference type="ARBA" id="ARBA00023136"/>
    </source>
</evidence>
<keyword evidence="4 11" id="KW-0812">Transmembrane</keyword>
<dbReference type="Pfam" id="PF00420">
    <property type="entry name" value="Oxidored_q2"/>
    <property type="match status" value="1"/>
</dbReference>
<dbReference type="Gene3D" id="1.10.287.3510">
    <property type="match status" value="1"/>
</dbReference>
<dbReference type="RefSeq" id="YP_009527967.1">
    <property type="nucleotide sequence ID" value="NC_039688.1"/>
</dbReference>
<geneLocation type="mitochondrion" evidence="12"/>
<reference evidence="12" key="1">
    <citation type="journal article" date="2019" name="Ticks Tick Borne Dis.">
        <title>Argasid and ixodid systematics: Implications for soft tick evolution and systematics, with a new argasid species list.</title>
        <authorList>
            <person name="Mans B.J."/>
            <person name="Featherston J."/>
            <person name="Kvas M."/>
            <person name="Pillay K.A."/>
            <person name="de Klerk D.G."/>
            <person name="Pienaar R."/>
            <person name="de Castro M.H."/>
            <person name="Schwan T.G."/>
            <person name="Lopez J.E."/>
            <person name="Teel P."/>
            <person name="Perez de Leon A.A."/>
            <person name="Sonenshine D.E."/>
            <person name="Egekwu N.I."/>
            <person name="Bakkes D.K."/>
            <person name="Heyne H."/>
            <person name="Kanduma E.G."/>
            <person name="Nyangiwe N."/>
            <person name="Bouattour A."/>
            <person name="Latif A.A."/>
        </authorList>
    </citation>
    <scope>NUCLEOTIDE SEQUENCE</scope>
</reference>
<sequence length="93" mass="10526">MLMVGMIMYLMGIFTLLINQSHILMVLLCLEFMYLGVLYTVVLLMNLKECFVSIIVFMILVVCEAGLGLSILVMSVFFYGNDKLSAVSILKCW</sequence>
<evidence type="ECO:0000256" key="1">
    <source>
        <dbReference type="ARBA" id="ARBA00004141"/>
    </source>
</evidence>
<dbReference type="GeneID" id="38345299"/>
<evidence type="ECO:0000313" key="12">
    <source>
        <dbReference type="EMBL" id="AYN50620.1"/>
    </source>
</evidence>
<dbReference type="CTD" id="4539"/>
<feature type="transmembrane region" description="Helical" evidence="11">
    <location>
        <begin position="51"/>
        <end position="79"/>
    </location>
</feature>
<organism evidence="12">
    <name type="scientific">Ornithodoros sonrai</name>
    <dbReference type="NCBI Taxonomy" id="352064"/>
    <lineage>
        <taxon>Eukaryota</taxon>
        <taxon>Metazoa</taxon>
        <taxon>Ecdysozoa</taxon>
        <taxon>Arthropoda</taxon>
        <taxon>Chelicerata</taxon>
        <taxon>Arachnida</taxon>
        <taxon>Acari</taxon>
        <taxon>Parasitiformes</taxon>
        <taxon>Ixodida</taxon>
        <taxon>Ixodoidea</taxon>
        <taxon>Argasidae</taxon>
        <taxon>Ornithodorinae</taxon>
        <taxon>Ornithodoros</taxon>
    </lineage>
</organism>
<gene>
    <name evidence="12" type="primary">ND4L</name>
</gene>
<dbReference type="GO" id="GO:0008137">
    <property type="term" value="F:NADH dehydrogenase (ubiquinone) activity"/>
    <property type="evidence" value="ECO:0007669"/>
    <property type="project" value="UniProtKB-EC"/>
</dbReference>
<evidence type="ECO:0000256" key="3">
    <source>
        <dbReference type="ARBA" id="ARBA00016612"/>
    </source>
</evidence>
<evidence type="ECO:0000256" key="11">
    <source>
        <dbReference type="SAM" id="Phobius"/>
    </source>
</evidence>
<keyword evidence="6 11" id="KW-1133">Transmembrane helix</keyword>
<evidence type="ECO:0000256" key="6">
    <source>
        <dbReference type="ARBA" id="ARBA00022989"/>
    </source>
</evidence>
<evidence type="ECO:0000256" key="9">
    <source>
        <dbReference type="ARBA" id="ARBA00031586"/>
    </source>
</evidence>
<evidence type="ECO:0000256" key="2">
    <source>
        <dbReference type="ARBA" id="ARBA00010519"/>
    </source>
</evidence>
<name>A0A3G2K002_9ACAR</name>
<dbReference type="EMBL" id="MF818026">
    <property type="protein sequence ID" value="AYN50620.1"/>
    <property type="molecule type" value="Genomic_DNA"/>
</dbReference>
<feature type="transmembrane region" description="Helical" evidence="11">
    <location>
        <begin position="21"/>
        <end position="45"/>
    </location>
</feature>
<keyword evidence="7" id="KW-0520">NAD</keyword>
<dbReference type="AlphaFoldDB" id="A0A3G2K002"/>
<evidence type="ECO:0000256" key="5">
    <source>
        <dbReference type="ARBA" id="ARBA00022967"/>
    </source>
</evidence>
<comment type="subcellular location">
    <subcellularLocation>
        <location evidence="1">Membrane</location>
        <topology evidence="1">Multi-pass membrane protein</topology>
    </subcellularLocation>
</comment>
<comment type="similarity">
    <text evidence="2">Belongs to the complex I subunit 4L family.</text>
</comment>
<evidence type="ECO:0000256" key="7">
    <source>
        <dbReference type="ARBA" id="ARBA00023027"/>
    </source>
</evidence>
<proteinExistence type="inferred from homology"/>
<evidence type="ECO:0000256" key="4">
    <source>
        <dbReference type="ARBA" id="ARBA00022692"/>
    </source>
</evidence>
<keyword evidence="5" id="KW-1278">Translocase</keyword>
<dbReference type="InterPro" id="IPR039428">
    <property type="entry name" value="NUOK/Mnh_C1-like"/>
</dbReference>
<comment type="catalytic activity">
    <reaction evidence="10">
        <text>a ubiquinone + NADH + 5 H(+)(in) = a ubiquinol + NAD(+) + 4 H(+)(out)</text>
        <dbReference type="Rhea" id="RHEA:29091"/>
        <dbReference type="Rhea" id="RHEA-COMP:9565"/>
        <dbReference type="Rhea" id="RHEA-COMP:9566"/>
        <dbReference type="ChEBI" id="CHEBI:15378"/>
        <dbReference type="ChEBI" id="CHEBI:16389"/>
        <dbReference type="ChEBI" id="CHEBI:17976"/>
        <dbReference type="ChEBI" id="CHEBI:57540"/>
        <dbReference type="ChEBI" id="CHEBI:57945"/>
        <dbReference type="EC" id="7.1.1.2"/>
    </reaction>
</comment>
<evidence type="ECO:0000256" key="10">
    <source>
        <dbReference type="ARBA" id="ARBA00049551"/>
    </source>
</evidence>